<dbReference type="NCBIfam" id="NF047389">
    <property type="entry name" value="ATPase_Sll1717"/>
    <property type="match status" value="1"/>
</dbReference>
<sequence length="465" mass="54584">MNYISNSDIFRFLDVIGADLDILFQSLWKHVLCIEFIRLRFNINNEIDSKSVFSRIWDQFSRDKRKESALDYLKEWEGKFWITMDQNIREIAEKVESQVEAELSADIHKFKSRGQYQKQLSTEKKTELVARARRIINPDLLIDLNKIISMLQEVSKDGQFAFFILLDKLDENWVTADVRFKLIRALIESLKTFRKIHCLKILVALRADVLERVVQETEDISFQREKYEEYFLPLRWQEDQLKKLIQNRIRKLFARQYTGKDVLFEDVFTPKIGNKDTFTYLIERTLMRPRDIISFVNECLKQGSNTHEVTVKNVHQAEKEYSRVRKQALIDEWKSTYPTLDKCIDLLAQIGHEVLTISDIMSENRLEELALAIGAAERIEYDPLHAISIKTLEQAEGYSNLAREVASILYTVGAVSLKLRSDERHFYSHIDSPIIEPALITDSVKIKIHPMLHATLNISDKRRTH</sequence>
<name>A0A367WVF0_9PROT</name>
<evidence type="ECO:0000313" key="1">
    <source>
        <dbReference type="EMBL" id="RCK45179.1"/>
    </source>
</evidence>
<evidence type="ECO:0000313" key="2">
    <source>
        <dbReference type="Proteomes" id="UP000252266"/>
    </source>
</evidence>
<dbReference type="InterPro" id="IPR059206">
    <property type="entry name" value="Sll1717-like"/>
</dbReference>
<reference evidence="1 2" key="1">
    <citation type="submission" date="2014-07" db="EMBL/GenBank/DDBJ databases">
        <title>Draft genome sequence of Thalassospira xiamenensis IB13.</title>
        <authorList>
            <person name="Lai Q."/>
            <person name="Shao Z."/>
        </authorList>
    </citation>
    <scope>NUCLEOTIDE SEQUENCE [LARGE SCALE GENOMIC DNA]</scope>
    <source>
        <strain evidence="1 2">IB13</strain>
    </source>
</reference>
<proteinExistence type="predicted"/>
<dbReference type="EMBL" id="JPWJ01000015">
    <property type="protein sequence ID" value="RCK45179.1"/>
    <property type="molecule type" value="Genomic_DNA"/>
</dbReference>
<organism evidence="1 2">
    <name type="scientific">Thalassospira xiamenensis</name>
    <dbReference type="NCBI Taxonomy" id="220697"/>
    <lineage>
        <taxon>Bacteria</taxon>
        <taxon>Pseudomonadati</taxon>
        <taxon>Pseudomonadota</taxon>
        <taxon>Alphaproteobacteria</taxon>
        <taxon>Rhodospirillales</taxon>
        <taxon>Thalassospiraceae</taxon>
        <taxon>Thalassospira</taxon>
    </lineage>
</organism>
<dbReference type="AlphaFoldDB" id="A0A367WVF0"/>
<comment type="caution">
    <text evidence="1">The sequence shown here is derived from an EMBL/GenBank/DDBJ whole genome shotgun (WGS) entry which is preliminary data.</text>
</comment>
<gene>
    <name evidence="1" type="ORF">TH44_21500</name>
</gene>
<protein>
    <submittedName>
        <fullName evidence="1">Uncharacterized protein</fullName>
    </submittedName>
</protein>
<dbReference type="Proteomes" id="UP000252266">
    <property type="component" value="Unassembled WGS sequence"/>
</dbReference>
<accession>A0A367WVF0</accession>